<evidence type="ECO:0008006" key="3">
    <source>
        <dbReference type="Google" id="ProtNLM"/>
    </source>
</evidence>
<sequence length="108" mass="12695">MTAVWNYFIKATGMQWVQSNEIIGVIQSWEKCTLRRRAKMIWKLIPFAIWWLVWLGRNDCAFNSKVISSADLICKAKGFMFLWDLRGDIFNGYCFFDLLNGWEALMVG</sequence>
<keyword evidence="2" id="KW-1185">Reference proteome</keyword>
<organism evidence="1 2">
    <name type="scientific">Macleaya cordata</name>
    <name type="common">Five-seeded plume-poppy</name>
    <name type="synonym">Bocconia cordata</name>
    <dbReference type="NCBI Taxonomy" id="56857"/>
    <lineage>
        <taxon>Eukaryota</taxon>
        <taxon>Viridiplantae</taxon>
        <taxon>Streptophyta</taxon>
        <taxon>Embryophyta</taxon>
        <taxon>Tracheophyta</taxon>
        <taxon>Spermatophyta</taxon>
        <taxon>Magnoliopsida</taxon>
        <taxon>Ranunculales</taxon>
        <taxon>Papaveraceae</taxon>
        <taxon>Papaveroideae</taxon>
        <taxon>Macleaya</taxon>
    </lineage>
</organism>
<comment type="caution">
    <text evidence="1">The sequence shown here is derived from an EMBL/GenBank/DDBJ whole genome shotgun (WGS) entry which is preliminary data.</text>
</comment>
<evidence type="ECO:0000313" key="2">
    <source>
        <dbReference type="Proteomes" id="UP000195402"/>
    </source>
</evidence>
<dbReference type="OrthoDB" id="696485at2759"/>
<name>A0A200QN72_MACCD</name>
<dbReference type="EMBL" id="MVGT01001458">
    <property type="protein sequence ID" value="OVA11926.1"/>
    <property type="molecule type" value="Genomic_DNA"/>
</dbReference>
<accession>A0A200QN72</accession>
<dbReference type="InParanoid" id="A0A200QN72"/>
<evidence type="ECO:0000313" key="1">
    <source>
        <dbReference type="EMBL" id="OVA11926.1"/>
    </source>
</evidence>
<reference evidence="1 2" key="1">
    <citation type="journal article" date="2017" name="Mol. Plant">
        <title>The Genome of Medicinal Plant Macleaya cordata Provides New Insights into Benzylisoquinoline Alkaloids Metabolism.</title>
        <authorList>
            <person name="Liu X."/>
            <person name="Liu Y."/>
            <person name="Huang P."/>
            <person name="Ma Y."/>
            <person name="Qing Z."/>
            <person name="Tang Q."/>
            <person name="Cao H."/>
            <person name="Cheng P."/>
            <person name="Zheng Y."/>
            <person name="Yuan Z."/>
            <person name="Zhou Y."/>
            <person name="Liu J."/>
            <person name="Tang Z."/>
            <person name="Zhuo Y."/>
            <person name="Zhang Y."/>
            <person name="Yu L."/>
            <person name="Huang J."/>
            <person name="Yang P."/>
            <person name="Peng Q."/>
            <person name="Zhang J."/>
            <person name="Jiang W."/>
            <person name="Zhang Z."/>
            <person name="Lin K."/>
            <person name="Ro D.K."/>
            <person name="Chen X."/>
            <person name="Xiong X."/>
            <person name="Shang Y."/>
            <person name="Huang S."/>
            <person name="Zeng J."/>
        </authorList>
    </citation>
    <scope>NUCLEOTIDE SEQUENCE [LARGE SCALE GENOMIC DNA]</scope>
    <source>
        <strain evidence="2">cv. BLH2017</strain>
        <tissue evidence="1">Root</tissue>
    </source>
</reference>
<dbReference type="AlphaFoldDB" id="A0A200QN72"/>
<gene>
    <name evidence="1" type="ORF">BVC80_8761g5</name>
</gene>
<protein>
    <recommendedName>
        <fullName evidence="3">Reverse transcriptase zinc-binding domain</fullName>
    </recommendedName>
</protein>
<proteinExistence type="predicted"/>
<dbReference type="Proteomes" id="UP000195402">
    <property type="component" value="Unassembled WGS sequence"/>
</dbReference>